<accession>A0A0G1W222</accession>
<reference evidence="1 2" key="1">
    <citation type="journal article" date="2015" name="Nature">
        <title>rRNA introns, odd ribosomes, and small enigmatic genomes across a large radiation of phyla.</title>
        <authorList>
            <person name="Brown C.T."/>
            <person name="Hug L.A."/>
            <person name="Thomas B.C."/>
            <person name="Sharon I."/>
            <person name="Castelle C.J."/>
            <person name="Singh A."/>
            <person name="Wilkins M.J."/>
            <person name="Williams K.H."/>
            <person name="Banfield J.F."/>
        </authorList>
    </citation>
    <scope>NUCLEOTIDE SEQUENCE [LARGE SCALE GENOMIC DNA]</scope>
</reference>
<dbReference type="EMBL" id="LCQD01000011">
    <property type="protein sequence ID" value="KKW12600.1"/>
    <property type="molecule type" value="Genomic_DNA"/>
</dbReference>
<proteinExistence type="predicted"/>
<sequence>MSSRISVSISDEEHKNLKELGLSPSGLMQEAIEREQLKQNVFFIYKSNLAIKHQIDEILGMEEKP</sequence>
<name>A0A0G1W222_9BACT</name>
<dbReference type="AlphaFoldDB" id="A0A0G1W222"/>
<evidence type="ECO:0000313" key="1">
    <source>
        <dbReference type="EMBL" id="KKW12600.1"/>
    </source>
</evidence>
<dbReference type="Proteomes" id="UP000034588">
    <property type="component" value="Unassembled WGS sequence"/>
</dbReference>
<gene>
    <name evidence="1" type="ORF">UY48_C0011G0047</name>
</gene>
<evidence type="ECO:0000313" key="2">
    <source>
        <dbReference type="Proteomes" id="UP000034588"/>
    </source>
</evidence>
<organism evidence="1 2">
    <name type="scientific">Candidatus Gottesmanbacteria bacterium GW2011_GWB1_49_7</name>
    <dbReference type="NCBI Taxonomy" id="1618448"/>
    <lineage>
        <taxon>Bacteria</taxon>
        <taxon>Candidatus Gottesmaniibacteriota</taxon>
    </lineage>
</organism>
<comment type="caution">
    <text evidence="1">The sequence shown here is derived from an EMBL/GenBank/DDBJ whole genome shotgun (WGS) entry which is preliminary data.</text>
</comment>
<protein>
    <submittedName>
        <fullName evidence="1">Uncharacterized protein</fullName>
    </submittedName>
</protein>